<evidence type="ECO:0000313" key="1">
    <source>
        <dbReference type="EMBL" id="RVW89179.1"/>
    </source>
</evidence>
<proteinExistence type="predicted"/>
<dbReference type="EMBL" id="QGNW01000166">
    <property type="protein sequence ID" value="RVW89179.1"/>
    <property type="molecule type" value="Genomic_DNA"/>
</dbReference>
<reference evidence="1 2" key="1">
    <citation type="journal article" date="2018" name="PLoS Genet.">
        <title>Population sequencing reveals clonal diversity and ancestral inbreeding in the grapevine cultivar Chardonnay.</title>
        <authorList>
            <person name="Roach M.J."/>
            <person name="Johnson D.L."/>
            <person name="Bohlmann J."/>
            <person name="van Vuuren H.J."/>
            <person name="Jones S.J."/>
            <person name="Pretorius I.S."/>
            <person name="Schmidt S.A."/>
            <person name="Borneman A.R."/>
        </authorList>
    </citation>
    <scope>NUCLEOTIDE SEQUENCE [LARGE SCALE GENOMIC DNA]</scope>
    <source>
        <strain evidence="2">cv. Chardonnay</strain>
        <tissue evidence="1">Leaf</tissue>
    </source>
</reference>
<organism evidence="1 2">
    <name type="scientific">Vitis vinifera</name>
    <name type="common">Grape</name>
    <dbReference type="NCBI Taxonomy" id="29760"/>
    <lineage>
        <taxon>Eukaryota</taxon>
        <taxon>Viridiplantae</taxon>
        <taxon>Streptophyta</taxon>
        <taxon>Embryophyta</taxon>
        <taxon>Tracheophyta</taxon>
        <taxon>Spermatophyta</taxon>
        <taxon>Magnoliopsida</taxon>
        <taxon>eudicotyledons</taxon>
        <taxon>Gunneridae</taxon>
        <taxon>Pentapetalae</taxon>
        <taxon>rosids</taxon>
        <taxon>Vitales</taxon>
        <taxon>Vitaceae</taxon>
        <taxon>Viteae</taxon>
        <taxon>Vitis</taxon>
    </lineage>
</organism>
<protein>
    <submittedName>
        <fullName evidence="1">Uncharacterized protein</fullName>
    </submittedName>
</protein>
<gene>
    <name evidence="1" type="ORF">CK203_032571</name>
</gene>
<name>A0A438HXK0_VITVI</name>
<accession>A0A438HXK0</accession>
<sequence>MEQLDMSVPCNISSNSIGLNRATGYPLFFLPDRFVGSCNGLLTVGEHGFPYLPHYFASNIQCLSRRTRTELVELLQYKENHPRQLLIHWLYLGA</sequence>
<dbReference type="Proteomes" id="UP000288805">
    <property type="component" value="Unassembled WGS sequence"/>
</dbReference>
<evidence type="ECO:0000313" key="2">
    <source>
        <dbReference type="Proteomes" id="UP000288805"/>
    </source>
</evidence>
<comment type="caution">
    <text evidence="1">The sequence shown here is derived from an EMBL/GenBank/DDBJ whole genome shotgun (WGS) entry which is preliminary data.</text>
</comment>
<dbReference type="AlphaFoldDB" id="A0A438HXK0"/>